<evidence type="ECO:0000256" key="10">
    <source>
        <dbReference type="ARBA" id="ARBA00023136"/>
    </source>
</evidence>
<dbReference type="CDD" id="cd06853">
    <property type="entry name" value="GT_WecA_like"/>
    <property type="match status" value="1"/>
</dbReference>
<dbReference type="GO" id="GO:0000287">
    <property type="term" value="F:magnesium ion binding"/>
    <property type="evidence" value="ECO:0007669"/>
    <property type="project" value="InterPro"/>
</dbReference>
<comment type="pathway">
    <text evidence="12">Bacterial outer membrane biogenesis; LPS O-antigen biosynthesis.</text>
</comment>
<evidence type="ECO:0000256" key="7">
    <source>
        <dbReference type="ARBA" id="ARBA00022842"/>
    </source>
</evidence>
<keyword evidence="10 12" id="KW-0472">Membrane</keyword>
<feature type="transmembrane region" description="Helical" evidence="12">
    <location>
        <begin position="240"/>
        <end position="257"/>
    </location>
</feature>
<dbReference type="Pfam" id="PF00953">
    <property type="entry name" value="Glycos_transf_4"/>
    <property type="match status" value="1"/>
</dbReference>
<evidence type="ECO:0000313" key="14">
    <source>
        <dbReference type="EMBL" id="WGZ96165.1"/>
    </source>
</evidence>
<dbReference type="NCBIfam" id="TIGR02380">
    <property type="entry name" value="ECA_wecA"/>
    <property type="match status" value="1"/>
</dbReference>
<dbReference type="EMBL" id="CP124756">
    <property type="protein sequence ID" value="WGZ96165.1"/>
    <property type="molecule type" value="Genomic_DNA"/>
</dbReference>
<feature type="transmembrane region" description="Helical" evidence="12">
    <location>
        <begin position="208"/>
        <end position="228"/>
    </location>
</feature>
<name>A0AA95KPY6_9GAMM</name>
<keyword evidence="6 12" id="KW-0812">Transmembrane</keyword>
<feature type="transmembrane region" description="Helical" evidence="12">
    <location>
        <begin position="125"/>
        <end position="143"/>
    </location>
</feature>
<gene>
    <name evidence="12 14" type="primary">wecA</name>
    <name evidence="14" type="ORF">QJT81_09390</name>
</gene>
<evidence type="ECO:0000256" key="12">
    <source>
        <dbReference type="HAMAP-Rule" id="MF_02030"/>
    </source>
</evidence>
<keyword evidence="8 12" id="KW-0448">Lipopolysaccharide biosynthesis</keyword>
<comment type="catalytic activity">
    <reaction evidence="12">
        <text>di-trans,octa-cis-undecaprenyl phosphate + UDP-N-acetyl-alpha-D-glucosamine = N-acetyl-alpha-D-glucosaminyl-di-trans,octa-cis-undecaprenyl diphosphate + UMP</text>
        <dbReference type="Rhea" id="RHEA:28090"/>
        <dbReference type="ChEBI" id="CHEBI:57705"/>
        <dbReference type="ChEBI" id="CHEBI:57865"/>
        <dbReference type="ChEBI" id="CHEBI:60392"/>
        <dbReference type="ChEBI" id="CHEBI:62959"/>
        <dbReference type="EC" id="2.7.8.33"/>
    </reaction>
</comment>
<evidence type="ECO:0000256" key="8">
    <source>
        <dbReference type="ARBA" id="ARBA00022985"/>
    </source>
</evidence>
<feature type="transmembrane region" description="Helical" evidence="12">
    <location>
        <begin position="178"/>
        <end position="196"/>
    </location>
</feature>
<dbReference type="GO" id="GO:0030145">
    <property type="term" value="F:manganese ion binding"/>
    <property type="evidence" value="ECO:0007669"/>
    <property type="project" value="InterPro"/>
</dbReference>
<proteinExistence type="inferred from homology"/>
<dbReference type="HAMAP" id="MF_02030">
    <property type="entry name" value="WecA_Gammaproteo"/>
    <property type="match status" value="1"/>
</dbReference>
<keyword evidence="7 12" id="KW-0460">Magnesium</keyword>
<keyword evidence="4 12" id="KW-0328">Glycosyltransferase</keyword>
<evidence type="ECO:0000256" key="13">
    <source>
        <dbReference type="PIRSR" id="PIRSR600715-1"/>
    </source>
</evidence>
<dbReference type="GO" id="GO:0009276">
    <property type="term" value="C:Gram-negative-bacterium-type cell wall"/>
    <property type="evidence" value="ECO:0007669"/>
    <property type="project" value="InterPro"/>
</dbReference>
<feature type="transmembrane region" description="Helical" evidence="12">
    <location>
        <begin position="39"/>
        <end position="59"/>
    </location>
</feature>
<accession>A0AA95KPY6</accession>
<protein>
    <recommendedName>
        <fullName evidence="12">Undecaprenyl-phosphate alpha-N-acetylglucosaminyl 1-phosphate transferase</fullName>
        <ecNumber evidence="12">2.7.8.33</ecNumber>
    </recommendedName>
    <alternativeName>
        <fullName evidence="12">UDP-GlcNAc:undecaprenyl-phosphate GlcNAc-1-phosphate transferase</fullName>
    </alternativeName>
    <alternativeName>
        <fullName evidence="12">Undecaprenyl-phosphate GlcNAc-1-phosphate transferase</fullName>
    </alternativeName>
</protein>
<dbReference type="GO" id="GO:0036380">
    <property type="term" value="F:UDP-N-acetylglucosamine-undecaprenyl-phosphate N-acetylglucosaminephosphotransferase activity"/>
    <property type="evidence" value="ECO:0007669"/>
    <property type="project" value="UniProtKB-UniRule"/>
</dbReference>
<keyword evidence="9 12" id="KW-1133">Transmembrane helix</keyword>
<dbReference type="GO" id="GO:0009243">
    <property type="term" value="P:O antigen biosynthetic process"/>
    <property type="evidence" value="ECO:0007669"/>
    <property type="project" value="UniProtKB-UniRule"/>
</dbReference>
<evidence type="ECO:0000256" key="5">
    <source>
        <dbReference type="ARBA" id="ARBA00022679"/>
    </source>
</evidence>
<reference evidence="14" key="2">
    <citation type="submission" date="2023-04" db="EMBL/GenBank/DDBJ databases">
        <authorList>
            <person name="Beletskiy A.V."/>
            <person name="Mardanov A.V."/>
            <person name="Ravin N.V."/>
        </authorList>
    </citation>
    <scope>NUCLEOTIDE SEQUENCE</scope>
    <source>
        <strain evidence="14">GKL-02</strain>
    </source>
</reference>
<dbReference type="KEGG" id="tput:QJT81_09390"/>
<evidence type="ECO:0000256" key="6">
    <source>
        <dbReference type="ARBA" id="ARBA00022692"/>
    </source>
</evidence>
<keyword evidence="13" id="KW-0479">Metal-binding</keyword>
<feature type="binding site" evidence="13">
    <location>
        <position position="211"/>
    </location>
    <ligand>
        <name>Mg(2+)</name>
        <dbReference type="ChEBI" id="CHEBI:18420"/>
    </ligand>
</feature>
<dbReference type="Proteomes" id="UP001301326">
    <property type="component" value="Chromosome"/>
</dbReference>
<keyword evidence="11 12" id="KW-0464">Manganese</keyword>
<organism evidence="14">
    <name type="scientific">Candidatus Thiothrix putei</name>
    <dbReference type="NCBI Taxonomy" id="3080811"/>
    <lineage>
        <taxon>Bacteria</taxon>
        <taxon>Pseudomonadati</taxon>
        <taxon>Pseudomonadota</taxon>
        <taxon>Gammaproteobacteria</taxon>
        <taxon>Thiotrichales</taxon>
        <taxon>Thiotrichaceae</taxon>
        <taxon>Thiothrix</taxon>
    </lineage>
</organism>
<keyword evidence="2 12" id="KW-1003">Cell membrane</keyword>
<dbReference type="PANTHER" id="PTHR22926">
    <property type="entry name" value="PHOSPHO-N-ACETYLMURAMOYL-PENTAPEPTIDE-TRANSFERASE"/>
    <property type="match status" value="1"/>
</dbReference>
<dbReference type="GO" id="GO:0016757">
    <property type="term" value="F:glycosyltransferase activity"/>
    <property type="evidence" value="ECO:0007669"/>
    <property type="project" value="UniProtKB-KW"/>
</dbReference>
<dbReference type="GO" id="GO:0071555">
    <property type="term" value="P:cell wall organization"/>
    <property type="evidence" value="ECO:0007669"/>
    <property type="project" value="TreeGrafter"/>
</dbReference>
<feature type="binding site" evidence="13">
    <location>
        <position position="147"/>
    </location>
    <ligand>
        <name>Mg(2+)</name>
        <dbReference type="ChEBI" id="CHEBI:18420"/>
    </ligand>
</feature>
<dbReference type="InterPro" id="IPR000715">
    <property type="entry name" value="Glycosyl_transferase_4"/>
</dbReference>
<dbReference type="GO" id="GO:0005886">
    <property type="term" value="C:plasma membrane"/>
    <property type="evidence" value="ECO:0007669"/>
    <property type="project" value="UniProtKB-SubCell"/>
</dbReference>
<dbReference type="InterPro" id="IPR012750">
    <property type="entry name" value="ECA_WecA-rel"/>
</dbReference>
<keyword evidence="5 12" id="KW-0808">Transferase</keyword>
<feature type="transmembrane region" description="Helical" evidence="12">
    <location>
        <begin position="288"/>
        <end position="309"/>
    </location>
</feature>
<evidence type="ECO:0000256" key="9">
    <source>
        <dbReference type="ARBA" id="ARBA00022989"/>
    </source>
</evidence>
<evidence type="ECO:0000256" key="11">
    <source>
        <dbReference type="ARBA" id="ARBA00023211"/>
    </source>
</evidence>
<evidence type="ECO:0000256" key="4">
    <source>
        <dbReference type="ARBA" id="ARBA00022676"/>
    </source>
</evidence>
<keyword evidence="3 12" id="KW-0997">Cell inner membrane</keyword>
<comment type="cofactor">
    <cofactor evidence="12 13">
        <name>Mg(2+)</name>
        <dbReference type="ChEBI" id="CHEBI:18420"/>
    </cofactor>
</comment>
<dbReference type="EC" id="2.7.8.33" evidence="12"/>
<dbReference type="PANTHER" id="PTHR22926:SF3">
    <property type="entry name" value="UNDECAPRENYL-PHOSPHATE ALPHA-N-ACETYLGLUCOSAMINYL 1-PHOSPHATE TRANSFERASE"/>
    <property type="match status" value="1"/>
</dbReference>
<comment type="similarity">
    <text evidence="12">Belongs to the glycosyltransferase 4 family. WecA subfamily.</text>
</comment>
<feature type="transmembrane region" description="Helical" evidence="12">
    <location>
        <begin position="6"/>
        <end position="27"/>
    </location>
</feature>
<comment type="subcellular location">
    <subcellularLocation>
        <location evidence="12">Cell inner membrane</location>
        <topology evidence="12">Multi-pass membrane protein</topology>
    </subcellularLocation>
    <subcellularLocation>
        <location evidence="1">Cell membrane</location>
        <topology evidence="1">Multi-pass membrane protein</topology>
    </subcellularLocation>
</comment>
<feature type="transmembrane region" description="Helical" evidence="12">
    <location>
        <begin position="155"/>
        <end position="172"/>
    </location>
</feature>
<reference evidence="14" key="1">
    <citation type="journal article" date="2023" name="Int. J. Mol. Sci.">
        <title>Metagenomics Revealed a New Genus 'Candidatus Thiocaldithrix dubininis' gen. nov., sp. nov. and a New Species 'Candidatus Thiothrix putei' sp. nov. in the Family Thiotrichaceae, Some Members of Which Have Traits of Both Na+- and H+-Motive Energetics.</title>
        <authorList>
            <person name="Ravin N.V."/>
            <person name="Muntyan M.S."/>
            <person name="Smolyakov D.D."/>
            <person name="Rudenko T.S."/>
            <person name="Beletsky A.V."/>
            <person name="Mardanov A.V."/>
            <person name="Grabovich M.Y."/>
        </authorList>
    </citation>
    <scope>NUCLEOTIDE SEQUENCE</scope>
    <source>
        <strain evidence="14">GKL-02</strain>
    </source>
</reference>
<comment type="cofactor">
    <cofactor evidence="12">
        <name>Mn(2+)</name>
        <dbReference type="ChEBI" id="CHEBI:29035"/>
    </cofactor>
</comment>
<comment type="function">
    <text evidence="12">Catalyzes the transfer of the GlcNAc-1-phosphate moiety from UDP-GlcNAc onto the carrier lipid undecaprenyl phosphate (C55-P), yielding GlcNAc-pyrophosphoryl-undecaprenyl (GlcNAc-PP-C55).</text>
</comment>
<feature type="transmembrane region" description="Helical" evidence="12">
    <location>
        <begin position="65"/>
        <end position="83"/>
    </location>
</feature>
<evidence type="ECO:0000256" key="1">
    <source>
        <dbReference type="ARBA" id="ARBA00004651"/>
    </source>
</evidence>
<dbReference type="GO" id="GO:0044038">
    <property type="term" value="P:cell wall macromolecule biosynthetic process"/>
    <property type="evidence" value="ECO:0007669"/>
    <property type="project" value="TreeGrafter"/>
</dbReference>
<sequence>MLVLLTVFFVTLSSIYLLCPLAERLGWVDKPDCRKQHDGQIPMIGGITMFAGLAIASLLSLPPLTLHLVWFWSALLIVLLGTLDDRVGLGAALRLGVQTVIALLLILGSGLFLENMGDLLGLGDLHVGLAGYWLTVLAVLAAINAFNMMDGIDGLAGSMALVTFVGFIVLFSMTRNSYGLWLTGLLLAALVPYLLANLSLLPFGRKVFLGDAGSMLIGLSVVWLLIFGSQGEYRSFRPVTALWLVAIPLMDMVAIMFRRLRKGKSPLAADRDHLHHILMRNGLSDRQALARITLAALVLMGIGLGGEWLQLPDSLMLSMFLLLFMGYAYALQHLSNSEHLRLGQTL</sequence>
<feature type="transmembrane region" description="Helical" evidence="12">
    <location>
        <begin position="95"/>
        <end position="113"/>
    </location>
</feature>
<feature type="transmembrane region" description="Helical" evidence="12">
    <location>
        <begin position="315"/>
        <end position="331"/>
    </location>
</feature>
<dbReference type="AlphaFoldDB" id="A0AA95KPY6"/>
<evidence type="ECO:0000256" key="3">
    <source>
        <dbReference type="ARBA" id="ARBA00022519"/>
    </source>
</evidence>
<evidence type="ECO:0000256" key="2">
    <source>
        <dbReference type="ARBA" id="ARBA00022475"/>
    </source>
</evidence>